<organism evidence="2 3">
    <name type="scientific">Corynebacterium anserum</name>
    <dbReference type="NCBI Taxonomy" id="2684406"/>
    <lineage>
        <taxon>Bacteria</taxon>
        <taxon>Bacillati</taxon>
        <taxon>Actinomycetota</taxon>
        <taxon>Actinomycetes</taxon>
        <taxon>Mycobacteriales</taxon>
        <taxon>Corynebacteriaceae</taxon>
        <taxon>Corynebacterium</taxon>
    </lineage>
</organism>
<dbReference type="AlphaFoldDB" id="A0A7G7YM42"/>
<dbReference type="RefSeq" id="WP_186277031.1">
    <property type="nucleotide sequence ID" value="NZ_CP046883.1"/>
</dbReference>
<keyword evidence="1" id="KW-0812">Transmembrane</keyword>
<protein>
    <submittedName>
        <fullName evidence="2">ABC transporter permease</fullName>
    </submittedName>
</protein>
<sequence length="392" mass="43414">MNKAASQNIAIVLIASFLGLWVIGYSQHSVKTGSNIVANNLAIFYTLGPALSFIGAKEMWRFRKILESRNSLPLLLKVWMRSLGAPSAVACMMPIVFMLYELLSIGHVDSVSTVLLGVAFTVVHAVTWMAFGMALGLYLPFAIAVAAGLFIPFVLTAYPLSSSDVAWRQMFGQPYGSCCSVSQFIDPVLWIPSAMVLGSIFVWSLLFICSYRGIKFRDWIIRASSVVVLLLFVVTGYFYGSTGNYDSAISRPTSAMICEQNICFWPETPEQEVKANKNVWNSLGVQGYRLEDADLESNQVIKFSRSSDEQVVKSDLMMDLLRHEPALQKIESCWAVETDDYSLAESLPQLSLEVMESIALDSSGKWRGRNGTNEAIDLEKILLQAQKECQAG</sequence>
<accession>A0A7G7YM42</accession>
<evidence type="ECO:0000313" key="3">
    <source>
        <dbReference type="Proteomes" id="UP000515275"/>
    </source>
</evidence>
<feature type="transmembrane region" description="Helical" evidence="1">
    <location>
        <begin position="189"/>
        <end position="208"/>
    </location>
</feature>
<proteinExistence type="predicted"/>
<reference evidence="2 3" key="1">
    <citation type="submission" date="2019-12" db="EMBL/GenBank/DDBJ databases">
        <title>Corynebacterium sp. nov., isolated from feces of the Anser Albifrons in China.</title>
        <authorList>
            <person name="Liu Q."/>
        </authorList>
    </citation>
    <scope>NUCLEOTIDE SEQUENCE [LARGE SCALE GENOMIC DNA]</scope>
    <source>
        <strain evidence="2 3">23H37-10</strain>
    </source>
</reference>
<feature type="transmembrane region" description="Helical" evidence="1">
    <location>
        <begin position="112"/>
        <end position="131"/>
    </location>
</feature>
<feature type="transmembrane region" description="Helical" evidence="1">
    <location>
        <begin position="36"/>
        <end position="57"/>
    </location>
</feature>
<dbReference type="KEGG" id="cans:GP473_01585"/>
<name>A0A7G7YM42_9CORY</name>
<keyword evidence="1" id="KW-0472">Membrane</keyword>
<dbReference type="Proteomes" id="UP000515275">
    <property type="component" value="Chromosome"/>
</dbReference>
<feature type="transmembrane region" description="Helical" evidence="1">
    <location>
        <begin position="138"/>
        <end position="160"/>
    </location>
</feature>
<keyword evidence="3" id="KW-1185">Reference proteome</keyword>
<feature type="transmembrane region" description="Helical" evidence="1">
    <location>
        <begin position="78"/>
        <end position="100"/>
    </location>
</feature>
<evidence type="ECO:0000256" key="1">
    <source>
        <dbReference type="SAM" id="Phobius"/>
    </source>
</evidence>
<keyword evidence="1" id="KW-1133">Transmembrane helix</keyword>
<evidence type="ECO:0000313" key="2">
    <source>
        <dbReference type="EMBL" id="QNH95562.1"/>
    </source>
</evidence>
<dbReference type="EMBL" id="CP046883">
    <property type="protein sequence ID" value="QNH95562.1"/>
    <property type="molecule type" value="Genomic_DNA"/>
</dbReference>
<feature type="transmembrane region" description="Helical" evidence="1">
    <location>
        <begin position="220"/>
        <end position="240"/>
    </location>
</feature>
<gene>
    <name evidence="2" type="ORF">GP473_01585</name>
</gene>